<feature type="domain" description="NIF system FeS cluster assembly NifU N-terminal" evidence="1">
    <location>
        <begin position="2"/>
        <end position="99"/>
    </location>
</feature>
<dbReference type="GO" id="GO:0016226">
    <property type="term" value="P:iron-sulfur cluster assembly"/>
    <property type="evidence" value="ECO:0007669"/>
    <property type="project" value="InterPro"/>
</dbReference>
<dbReference type="InterPro" id="IPR002871">
    <property type="entry name" value="NIF_FeS_clus_asmbl_NifU_N"/>
</dbReference>
<proteinExistence type="predicted"/>
<dbReference type="CDD" id="cd06664">
    <property type="entry name" value="IscU_like"/>
    <property type="match status" value="1"/>
</dbReference>
<protein>
    <recommendedName>
        <fullName evidence="1">NIF system FeS cluster assembly NifU N-terminal domain-containing protein</fullName>
    </recommendedName>
</protein>
<dbReference type="Pfam" id="PF01592">
    <property type="entry name" value="NifU_N"/>
    <property type="match status" value="1"/>
</dbReference>
<sequence>MVGSPACGDMMKIWIKCSEEQDCIKECKWQTFGCASAIASTSIMSEMVTEGDGMKLDDAMSMKPKDINDELGGLPTRKFHCSVLGDKALRMAINNYYDETDQSDRKIEEKTRVIDKLSKTTDHDIEEAVLEGARTFEEVQKKTKVGIGNPKVQMDVEQLLRFYVEKYFGENAL</sequence>
<name>A0A381UQB3_9ZZZZ</name>
<dbReference type="GO" id="GO:0051536">
    <property type="term" value="F:iron-sulfur cluster binding"/>
    <property type="evidence" value="ECO:0007669"/>
    <property type="project" value="InterPro"/>
</dbReference>
<dbReference type="Gene3D" id="3.90.1010.10">
    <property type="match status" value="1"/>
</dbReference>
<organism evidence="2">
    <name type="scientific">marine metagenome</name>
    <dbReference type="NCBI Taxonomy" id="408172"/>
    <lineage>
        <taxon>unclassified sequences</taxon>
        <taxon>metagenomes</taxon>
        <taxon>ecological metagenomes</taxon>
    </lineage>
</organism>
<reference evidence="2" key="1">
    <citation type="submission" date="2018-05" db="EMBL/GenBank/DDBJ databases">
        <authorList>
            <person name="Lanie J.A."/>
            <person name="Ng W.-L."/>
            <person name="Kazmierczak K.M."/>
            <person name="Andrzejewski T.M."/>
            <person name="Davidsen T.M."/>
            <person name="Wayne K.J."/>
            <person name="Tettelin H."/>
            <person name="Glass J.I."/>
            <person name="Rusch D."/>
            <person name="Podicherti R."/>
            <person name="Tsui H.-C.T."/>
            <person name="Winkler M.E."/>
        </authorList>
    </citation>
    <scope>NUCLEOTIDE SEQUENCE</scope>
</reference>
<dbReference type="SUPFAM" id="SSF82649">
    <property type="entry name" value="SufE/NifU"/>
    <property type="match status" value="1"/>
</dbReference>
<dbReference type="PANTHER" id="PTHR10093">
    <property type="entry name" value="IRON-SULFUR CLUSTER ASSEMBLY ENZYME NIFU HOMOLOG"/>
    <property type="match status" value="1"/>
</dbReference>
<evidence type="ECO:0000313" key="2">
    <source>
        <dbReference type="EMBL" id="SVA30345.1"/>
    </source>
</evidence>
<evidence type="ECO:0000259" key="1">
    <source>
        <dbReference type="Pfam" id="PF01592"/>
    </source>
</evidence>
<dbReference type="AlphaFoldDB" id="A0A381UQB3"/>
<dbReference type="EMBL" id="UINC01006910">
    <property type="protein sequence ID" value="SVA30345.1"/>
    <property type="molecule type" value="Genomic_DNA"/>
</dbReference>
<accession>A0A381UQB3</accession>
<gene>
    <name evidence="2" type="ORF">METZ01_LOCUS83199</name>
</gene>
<dbReference type="GO" id="GO:0005506">
    <property type="term" value="F:iron ion binding"/>
    <property type="evidence" value="ECO:0007669"/>
    <property type="project" value="InterPro"/>
</dbReference>